<keyword evidence="2" id="KW-1185">Reference proteome</keyword>
<reference evidence="1" key="1">
    <citation type="journal article" date="2019" name="bioRxiv">
        <title>The Genome of the Zebra Mussel, Dreissena polymorpha: A Resource for Invasive Species Research.</title>
        <authorList>
            <person name="McCartney M.A."/>
            <person name="Auch B."/>
            <person name="Kono T."/>
            <person name="Mallez S."/>
            <person name="Zhang Y."/>
            <person name="Obille A."/>
            <person name="Becker A."/>
            <person name="Abrahante J.E."/>
            <person name="Garbe J."/>
            <person name="Badalamenti J.P."/>
            <person name="Herman A."/>
            <person name="Mangelson H."/>
            <person name="Liachko I."/>
            <person name="Sullivan S."/>
            <person name="Sone E.D."/>
            <person name="Koren S."/>
            <person name="Silverstein K.A.T."/>
            <person name="Beckman K.B."/>
            <person name="Gohl D.M."/>
        </authorList>
    </citation>
    <scope>NUCLEOTIDE SEQUENCE</scope>
    <source>
        <strain evidence="1">Duluth1</strain>
        <tissue evidence="1">Whole animal</tissue>
    </source>
</reference>
<organism evidence="1 2">
    <name type="scientific">Dreissena polymorpha</name>
    <name type="common">Zebra mussel</name>
    <name type="synonym">Mytilus polymorpha</name>
    <dbReference type="NCBI Taxonomy" id="45954"/>
    <lineage>
        <taxon>Eukaryota</taxon>
        <taxon>Metazoa</taxon>
        <taxon>Spiralia</taxon>
        <taxon>Lophotrochozoa</taxon>
        <taxon>Mollusca</taxon>
        <taxon>Bivalvia</taxon>
        <taxon>Autobranchia</taxon>
        <taxon>Heteroconchia</taxon>
        <taxon>Euheterodonta</taxon>
        <taxon>Imparidentia</taxon>
        <taxon>Neoheterodontei</taxon>
        <taxon>Myida</taxon>
        <taxon>Dreissenoidea</taxon>
        <taxon>Dreissenidae</taxon>
        <taxon>Dreissena</taxon>
    </lineage>
</organism>
<gene>
    <name evidence="1" type="ORF">DPMN_111819</name>
</gene>
<proteinExistence type="predicted"/>
<dbReference type="EMBL" id="JAIWYP010000004">
    <property type="protein sequence ID" value="KAH3838410.1"/>
    <property type="molecule type" value="Genomic_DNA"/>
</dbReference>
<name>A0A9D4QQB3_DREPO</name>
<dbReference type="AlphaFoldDB" id="A0A9D4QQB3"/>
<accession>A0A9D4QQB3</accession>
<sequence length="101" mass="11567">MEISRPQYIERSKRLSFNYPTTETSNLGTDKYANRMHKANDPKIAQNMKSMVSKRSTLAEMFLVHAIKSDVANLCQVLDLVTLLKVGHMKVDTVQRIRLSL</sequence>
<evidence type="ECO:0000313" key="2">
    <source>
        <dbReference type="Proteomes" id="UP000828390"/>
    </source>
</evidence>
<protein>
    <submittedName>
        <fullName evidence="1">Uncharacterized protein</fullName>
    </submittedName>
</protein>
<reference evidence="1" key="2">
    <citation type="submission" date="2020-11" db="EMBL/GenBank/DDBJ databases">
        <authorList>
            <person name="McCartney M.A."/>
            <person name="Auch B."/>
            <person name="Kono T."/>
            <person name="Mallez S."/>
            <person name="Becker A."/>
            <person name="Gohl D.M."/>
            <person name="Silverstein K.A.T."/>
            <person name="Koren S."/>
            <person name="Bechman K.B."/>
            <person name="Herman A."/>
            <person name="Abrahante J.E."/>
            <person name="Garbe J."/>
        </authorList>
    </citation>
    <scope>NUCLEOTIDE SEQUENCE</scope>
    <source>
        <strain evidence="1">Duluth1</strain>
        <tissue evidence="1">Whole animal</tissue>
    </source>
</reference>
<comment type="caution">
    <text evidence="1">The sequence shown here is derived from an EMBL/GenBank/DDBJ whole genome shotgun (WGS) entry which is preliminary data.</text>
</comment>
<evidence type="ECO:0000313" key="1">
    <source>
        <dbReference type="EMBL" id="KAH3838410.1"/>
    </source>
</evidence>
<dbReference type="Proteomes" id="UP000828390">
    <property type="component" value="Unassembled WGS sequence"/>
</dbReference>